<dbReference type="Proteomes" id="UP000013525">
    <property type="component" value="Unassembled WGS sequence"/>
</dbReference>
<reference evidence="2 3" key="1">
    <citation type="journal article" date="2013" name="Genome Announc.">
        <title>Draft Genome Sequence of Rhodococcus rhodnii Strain LMG5362, a Symbiont of Rhodnius prolixus (Hemiptera, Reduviidae, Triatominae), the Principle Vector of Trypanosoma cruzi.</title>
        <authorList>
            <person name="Pachebat J.A."/>
            <person name="van Keulen G."/>
            <person name="Whitten M.M."/>
            <person name="Girdwood S."/>
            <person name="Del Sol R."/>
            <person name="Dyson P.J."/>
            <person name="Facey P.D."/>
        </authorList>
    </citation>
    <scope>NUCLEOTIDE SEQUENCE [LARGE SCALE GENOMIC DNA]</scope>
    <source>
        <strain evidence="2 3">LMG 5362</strain>
    </source>
</reference>
<proteinExistence type="predicted"/>
<organism evidence="2 3">
    <name type="scientific">Rhodococcus rhodnii LMG 5362</name>
    <dbReference type="NCBI Taxonomy" id="1273125"/>
    <lineage>
        <taxon>Bacteria</taxon>
        <taxon>Bacillati</taxon>
        <taxon>Actinomycetota</taxon>
        <taxon>Actinomycetes</taxon>
        <taxon>Mycobacteriales</taxon>
        <taxon>Nocardiaceae</taxon>
        <taxon>Rhodococcus</taxon>
    </lineage>
</organism>
<keyword evidence="3" id="KW-1185">Reference proteome</keyword>
<accession>R7WIF7</accession>
<comment type="caution">
    <text evidence="2">The sequence shown here is derived from an EMBL/GenBank/DDBJ whole genome shotgun (WGS) entry which is preliminary data.</text>
</comment>
<dbReference type="EMBL" id="APMY01000110">
    <property type="protein sequence ID" value="EOM74968.1"/>
    <property type="molecule type" value="Genomic_DNA"/>
</dbReference>
<protein>
    <submittedName>
        <fullName evidence="2">Uncharacterized protein</fullName>
    </submittedName>
</protein>
<sequence length="30" mass="3226">MSEKGWESPFFGAHGTENELGAGAWWATDG</sequence>
<gene>
    <name evidence="2" type="ORF">Rrhod_3687</name>
</gene>
<name>R7WIF7_9NOCA</name>
<evidence type="ECO:0000313" key="2">
    <source>
        <dbReference type="EMBL" id="EOM74968.1"/>
    </source>
</evidence>
<feature type="region of interest" description="Disordered" evidence="1">
    <location>
        <begin position="1"/>
        <end position="30"/>
    </location>
</feature>
<evidence type="ECO:0000256" key="1">
    <source>
        <dbReference type="SAM" id="MobiDB-lite"/>
    </source>
</evidence>
<dbReference type="AlphaFoldDB" id="R7WIF7"/>
<evidence type="ECO:0000313" key="3">
    <source>
        <dbReference type="Proteomes" id="UP000013525"/>
    </source>
</evidence>